<evidence type="ECO:0000313" key="2">
    <source>
        <dbReference type="EMBL" id="KAG7527641.1"/>
    </source>
</evidence>
<feature type="region of interest" description="Disordered" evidence="1">
    <location>
        <begin position="449"/>
        <end position="479"/>
    </location>
</feature>
<gene>
    <name evidence="2" type="ORF">FFLO_06736</name>
</gene>
<name>A0A8K0JJY7_9TREE</name>
<evidence type="ECO:0000256" key="1">
    <source>
        <dbReference type="SAM" id="MobiDB-lite"/>
    </source>
</evidence>
<organism evidence="2 3">
    <name type="scientific">Filobasidium floriforme</name>
    <dbReference type="NCBI Taxonomy" id="5210"/>
    <lineage>
        <taxon>Eukaryota</taxon>
        <taxon>Fungi</taxon>
        <taxon>Dikarya</taxon>
        <taxon>Basidiomycota</taxon>
        <taxon>Agaricomycotina</taxon>
        <taxon>Tremellomycetes</taxon>
        <taxon>Filobasidiales</taxon>
        <taxon>Filobasidiaceae</taxon>
        <taxon>Filobasidium</taxon>
    </lineage>
</organism>
<dbReference type="Proteomes" id="UP000812966">
    <property type="component" value="Unassembled WGS sequence"/>
</dbReference>
<evidence type="ECO:0000313" key="3">
    <source>
        <dbReference type="Proteomes" id="UP000812966"/>
    </source>
</evidence>
<dbReference type="OrthoDB" id="14527at2759"/>
<accession>A0A8K0JJY7</accession>
<reference evidence="2" key="1">
    <citation type="submission" date="2020-04" db="EMBL/GenBank/DDBJ databases">
        <title>Analysis of mating type loci in Filobasidium floriforme.</title>
        <authorList>
            <person name="Nowrousian M."/>
        </authorList>
    </citation>
    <scope>NUCLEOTIDE SEQUENCE</scope>
    <source>
        <strain evidence="2">CBS 6242</strain>
    </source>
</reference>
<dbReference type="AlphaFoldDB" id="A0A8K0JJY7"/>
<protein>
    <submittedName>
        <fullName evidence="2">Uncharacterized protein</fullName>
    </submittedName>
</protein>
<sequence>MEANGAQGNAALLSHRLTLQVLCRSVAAFHSESKRDAYLPPILDRNADYSEPEVSGLVKFEELCKKELAHHDYLFEADRPIDNLSSNTSFLLAVWKEVLSAPKPVTAINLNVRTITDVAAFKIDVVSANGNCWHKINSIRASRVLAELQESEITSQDQPREQSENKYRHISLVKQCLDMREAARSHSAAMGNDVCLTYRLSRMDEQNEDPRIQAMYEFIKGLDIDLRFGDPEDAPSAAGEPSRVQTVASLDLNLDLSLLIALLSDITHADLPESDEEAEARYQPVPRIWKRATSRTDGHVTEDRPATEGELGTEEHTRALTVQLKQEVRSGLVDELSAAIDTMCEVRRVSPEDVRFWTTREAMERCHDIVRKIAGPREAYRAGHMFSTQDLKGGLSPFWAMSRHQPLSGPLRTFSVGVLESSDIDSVSPPSRSFANRLMATCGRILDSDGSQGMIERKKTTRRTSPPPKVPSPHTTRSMLAGASRGMTTVTANRMSVKQIVRNMGGLQGLEQGKDLAFHVVNPKTLAEAKRADNAMKPSKQGGEEVESLQIAAFMITEPRSLSETFEDQA</sequence>
<comment type="caution">
    <text evidence="2">The sequence shown here is derived from an EMBL/GenBank/DDBJ whole genome shotgun (WGS) entry which is preliminary data.</text>
</comment>
<proteinExistence type="predicted"/>
<dbReference type="PANTHER" id="PTHR13379:SF0">
    <property type="entry name" value="UPF0415 PROTEIN C7ORF25"/>
    <property type="match status" value="1"/>
</dbReference>
<dbReference type="EMBL" id="JABELV010000251">
    <property type="protein sequence ID" value="KAG7527641.1"/>
    <property type="molecule type" value="Genomic_DNA"/>
</dbReference>
<keyword evidence="3" id="KW-1185">Reference proteome</keyword>
<feature type="region of interest" description="Disordered" evidence="1">
    <location>
        <begin position="294"/>
        <end position="313"/>
    </location>
</feature>
<dbReference type="PANTHER" id="PTHR13379">
    <property type="entry name" value="UNCHARACTERIZED DUF1308"/>
    <property type="match status" value="1"/>
</dbReference>